<proteinExistence type="predicted"/>
<reference evidence="1" key="1">
    <citation type="submission" date="2021-06" db="EMBL/GenBank/DDBJ databases">
        <authorList>
            <person name="Kallberg Y."/>
            <person name="Tangrot J."/>
            <person name="Rosling A."/>
        </authorList>
    </citation>
    <scope>NUCLEOTIDE SEQUENCE</scope>
    <source>
        <strain evidence="1">CL551</strain>
    </source>
</reference>
<feature type="non-terminal residue" evidence="1">
    <location>
        <position position="1"/>
    </location>
</feature>
<evidence type="ECO:0000313" key="2">
    <source>
        <dbReference type="Proteomes" id="UP000789342"/>
    </source>
</evidence>
<gene>
    <name evidence="1" type="ORF">AMORRO_LOCUS11236</name>
</gene>
<keyword evidence="2" id="KW-1185">Reference proteome</keyword>
<protein>
    <submittedName>
        <fullName evidence="1">6554_t:CDS:1</fullName>
    </submittedName>
</protein>
<sequence length="55" mass="6286">AINVGEKYLAGKIDAEHTVSQVVEWQRINKQTAELLSTKLTDRSQGIDLVQWFQE</sequence>
<dbReference type="EMBL" id="CAJVPV010013872">
    <property type="protein sequence ID" value="CAG8680839.1"/>
    <property type="molecule type" value="Genomic_DNA"/>
</dbReference>
<accession>A0A9N9HK55</accession>
<organism evidence="1 2">
    <name type="scientific">Acaulospora morrowiae</name>
    <dbReference type="NCBI Taxonomy" id="94023"/>
    <lineage>
        <taxon>Eukaryota</taxon>
        <taxon>Fungi</taxon>
        <taxon>Fungi incertae sedis</taxon>
        <taxon>Mucoromycota</taxon>
        <taxon>Glomeromycotina</taxon>
        <taxon>Glomeromycetes</taxon>
        <taxon>Diversisporales</taxon>
        <taxon>Acaulosporaceae</taxon>
        <taxon>Acaulospora</taxon>
    </lineage>
</organism>
<feature type="non-terminal residue" evidence="1">
    <location>
        <position position="55"/>
    </location>
</feature>
<name>A0A9N9HK55_9GLOM</name>
<evidence type="ECO:0000313" key="1">
    <source>
        <dbReference type="EMBL" id="CAG8680839.1"/>
    </source>
</evidence>
<comment type="caution">
    <text evidence="1">The sequence shown here is derived from an EMBL/GenBank/DDBJ whole genome shotgun (WGS) entry which is preliminary data.</text>
</comment>
<dbReference type="Proteomes" id="UP000789342">
    <property type="component" value="Unassembled WGS sequence"/>
</dbReference>
<dbReference type="AlphaFoldDB" id="A0A9N9HK55"/>